<accession>A0A495VFU7</accession>
<keyword evidence="12" id="KW-1185">Reference proteome</keyword>
<dbReference type="UniPathway" id="UPA00115">
    <property type="reaction ID" value="UER00414"/>
</dbReference>
<evidence type="ECO:0000313" key="11">
    <source>
        <dbReference type="EMBL" id="RKT47325.1"/>
    </source>
</evidence>
<keyword evidence="8 10" id="KW-0570">Pentose shunt</keyword>
<evidence type="ECO:0000256" key="10">
    <source>
        <dbReference type="HAMAP-Rule" id="MF_00493"/>
    </source>
</evidence>
<dbReference type="InterPro" id="IPR001585">
    <property type="entry name" value="TAL/FSA"/>
</dbReference>
<comment type="similarity">
    <text evidence="4 10">Belongs to the transaldolase family. Type 2 subfamily.</text>
</comment>
<dbReference type="Gene3D" id="3.20.20.70">
    <property type="entry name" value="Aldolase class I"/>
    <property type="match status" value="1"/>
</dbReference>
<dbReference type="GO" id="GO:0005975">
    <property type="term" value="P:carbohydrate metabolic process"/>
    <property type="evidence" value="ECO:0007669"/>
    <property type="project" value="InterPro"/>
</dbReference>
<dbReference type="InterPro" id="IPR013785">
    <property type="entry name" value="Aldolase_TIM"/>
</dbReference>
<evidence type="ECO:0000256" key="1">
    <source>
        <dbReference type="ARBA" id="ARBA00003518"/>
    </source>
</evidence>
<organism evidence="11 12">
    <name type="scientific">Thiocapsa rosea</name>
    <dbReference type="NCBI Taxonomy" id="69360"/>
    <lineage>
        <taxon>Bacteria</taxon>
        <taxon>Pseudomonadati</taxon>
        <taxon>Pseudomonadota</taxon>
        <taxon>Gammaproteobacteria</taxon>
        <taxon>Chromatiales</taxon>
        <taxon>Chromatiaceae</taxon>
        <taxon>Thiocapsa</taxon>
    </lineage>
</organism>
<feature type="active site" description="Schiff-base intermediate with substrate" evidence="10">
    <location>
        <position position="139"/>
    </location>
</feature>
<evidence type="ECO:0000256" key="4">
    <source>
        <dbReference type="ARBA" id="ARBA00008426"/>
    </source>
</evidence>
<dbReference type="Proteomes" id="UP000274556">
    <property type="component" value="Unassembled WGS sequence"/>
</dbReference>
<evidence type="ECO:0000256" key="9">
    <source>
        <dbReference type="ARBA" id="ARBA00023270"/>
    </source>
</evidence>
<protein>
    <recommendedName>
        <fullName evidence="5 10">Transaldolase</fullName>
        <ecNumber evidence="5 10">2.2.1.2</ecNumber>
    </recommendedName>
</protein>
<name>A0A495VFU7_9GAMM</name>
<dbReference type="PANTHER" id="PTHR10683:SF31">
    <property type="entry name" value="TRANSALDOLASE"/>
    <property type="match status" value="1"/>
</dbReference>
<reference evidence="11 12" key="1">
    <citation type="submission" date="2018-10" db="EMBL/GenBank/DDBJ databases">
        <title>Genomic Encyclopedia of Archaeal and Bacterial Type Strains, Phase II (KMG-II): from individual species to whole genera.</title>
        <authorList>
            <person name="Goeker M."/>
        </authorList>
    </citation>
    <scope>NUCLEOTIDE SEQUENCE [LARGE SCALE GENOMIC DNA]</scope>
    <source>
        <strain evidence="11 12">DSM 235</strain>
    </source>
</reference>
<evidence type="ECO:0000256" key="3">
    <source>
        <dbReference type="ARBA" id="ARBA00004857"/>
    </source>
</evidence>
<keyword evidence="6 10" id="KW-0963">Cytoplasm</keyword>
<dbReference type="EC" id="2.2.1.2" evidence="5 10"/>
<dbReference type="PIRSF" id="PIRSF036915">
    <property type="entry name" value="Trnald_Bac_Plnt"/>
    <property type="match status" value="1"/>
</dbReference>
<keyword evidence="7 10" id="KW-0808">Transferase</keyword>
<evidence type="ECO:0000256" key="8">
    <source>
        <dbReference type="ARBA" id="ARBA00023126"/>
    </source>
</evidence>
<comment type="caution">
    <text evidence="11">The sequence shown here is derived from an EMBL/GenBank/DDBJ whole genome shotgun (WGS) entry which is preliminary data.</text>
</comment>
<gene>
    <name evidence="10" type="primary">tal</name>
    <name evidence="11" type="ORF">BDD21_4892</name>
</gene>
<keyword evidence="9 10" id="KW-0704">Schiff base</keyword>
<evidence type="ECO:0000256" key="7">
    <source>
        <dbReference type="ARBA" id="ARBA00022679"/>
    </source>
</evidence>
<proteinExistence type="inferred from homology"/>
<dbReference type="PANTHER" id="PTHR10683">
    <property type="entry name" value="TRANSALDOLASE"/>
    <property type="match status" value="1"/>
</dbReference>
<comment type="catalytic activity">
    <reaction evidence="10">
        <text>D-sedoheptulose 7-phosphate + D-glyceraldehyde 3-phosphate = D-erythrose 4-phosphate + beta-D-fructose 6-phosphate</text>
        <dbReference type="Rhea" id="RHEA:17053"/>
        <dbReference type="ChEBI" id="CHEBI:16897"/>
        <dbReference type="ChEBI" id="CHEBI:57483"/>
        <dbReference type="ChEBI" id="CHEBI:57634"/>
        <dbReference type="ChEBI" id="CHEBI:59776"/>
        <dbReference type="EC" id="2.2.1.2"/>
    </reaction>
</comment>
<dbReference type="CDD" id="cd00955">
    <property type="entry name" value="Transaldolase_like"/>
    <property type="match status" value="1"/>
</dbReference>
<evidence type="ECO:0000256" key="2">
    <source>
        <dbReference type="ARBA" id="ARBA00004496"/>
    </source>
</evidence>
<dbReference type="GO" id="GO:0006098">
    <property type="term" value="P:pentose-phosphate shunt"/>
    <property type="evidence" value="ECO:0007669"/>
    <property type="project" value="UniProtKB-UniRule"/>
</dbReference>
<comment type="function">
    <text evidence="1 10">Transaldolase is important for the balance of metabolites in the pentose-phosphate pathway.</text>
</comment>
<dbReference type="AlphaFoldDB" id="A0A495VFU7"/>
<comment type="pathway">
    <text evidence="3 10">Carbohydrate degradation; pentose phosphate pathway; D-glyceraldehyde 3-phosphate and beta-D-fructose 6-phosphate from D-ribose 5-phosphate and D-xylulose 5-phosphate (non-oxidative stage): step 2/3.</text>
</comment>
<dbReference type="EMBL" id="RBXL01000001">
    <property type="protein sequence ID" value="RKT47325.1"/>
    <property type="molecule type" value="Genomic_DNA"/>
</dbReference>
<sequence>MNPTQRLHDSGQSLWLDNITRDLLTKGTLQRYIDELAVTGLTSNPTIFDHAIKNSSAYDDAIRERLVTGLPTEELFFEIALEDIGQAADLFRPIHERTSGVDGWVSLEVSPTLAHDTETTLAMARDLHRRADRPNLLIKIPGTPEGLPAIEDAIYAGIPVNVTLLFSREQYLAAAEAYLRGVERRIAAGLCPNVGSVASLFISRWDVAVADTVPAAMANRLGLAIGRRTDRAYRDLLATPRWQRAFNAGARPQRLLFASTGTKDPKAPDVLYVEGLAAPLTVNTMPEATLKAFADHGVSDAGRGAEADDAETVLADFAEAGVDIDALAQRLQDEGAASFVASWSELMAVIAAKGGAMNRPG</sequence>
<evidence type="ECO:0000256" key="6">
    <source>
        <dbReference type="ARBA" id="ARBA00022490"/>
    </source>
</evidence>
<dbReference type="SUPFAM" id="SSF51569">
    <property type="entry name" value="Aldolase"/>
    <property type="match status" value="1"/>
</dbReference>
<dbReference type="OrthoDB" id="140919at2"/>
<dbReference type="RefSeq" id="WP_120799314.1">
    <property type="nucleotide sequence ID" value="NZ_RBXL01000001.1"/>
</dbReference>
<dbReference type="NCBIfam" id="TIGR00876">
    <property type="entry name" value="tal_mycobact"/>
    <property type="match status" value="1"/>
</dbReference>
<dbReference type="InterPro" id="IPR004732">
    <property type="entry name" value="Transaldolase_2"/>
</dbReference>
<dbReference type="NCBIfam" id="NF002881">
    <property type="entry name" value="PRK03343.1"/>
    <property type="match status" value="1"/>
</dbReference>
<comment type="subcellular location">
    <subcellularLocation>
        <location evidence="2 10">Cytoplasm</location>
    </subcellularLocation>
</comment>
<dbReference type="Pfam" id="PF00923">
    <property type="entry name" value="TAL_FSA"/>
    <property type="match status" value="1"/>
</dbReference>
<evidence type="ECO:0000313" key="12">
    <source>
        <dbReference type="Proteomes" id="UP000274556"/>
    </source>
</evidence>
<evidence type="ECO:0000256" key="5">
    <source>
        <dbReference type="ARBA" id="ARBA00013151"/>
    </source>
</evidence>
<dbReference type="HAMAP" id="MF_00493">
    <property type="entry name" value="Transaldolase_2"/>
    <property type="match status" value="1"/>
</dbReference>
<dbReference type="GO" id="GO:0004801">
    <property type="term" value="F:transaldolase activity"/>
    <property type="evidence" value="ECO:0007669"/>
    <property type="project" value="UniProtKB-UniRule"/>
</dbReference>
<dbReference type="GO" id="GO:0005737">
    <property type="term" value="C:cytoplasm"/>
    <property type="evidence" value="ECO:0007669"/>
    <property type="project" value="UniProtKB-SubCell"/>
</dbReference>